<dbReference type="EMBL" id="UGXD01000002">
    <property type="protein sequence ID" value="SUG33693.1"/>
    <property type="molecule type" value="Genomic_DNA"/>
</dbReference>
<keyword evidence="2 8" id="KW-0121">Carboxypeptidase</keyword>
<dbReference type="Gene3D" id="3.40.50.10740">
    <property type="entry name" value="Class I glutamine amidotransferase-like"/>
    <property type="match status" value="1"/>
</dbReference>
<evidence type="ECO:0000256" key="2">
    <source>
        <dbReference type="ARBA" id="ARBA00022645"/>
    </source>
</evidence>
<dbReference type="AlphaFoldDB" id="A0A2X4TDI0"/>
<dbReference type="Proteomes" id="UP000248731">
    <property type="component" value="Chromosome 1"/>
</dbReference>
<reference evidence="11 12" key="1">
    <citation type="submission" date="2018-06" db="EMBL/GenBank/DDBJ databases">
        <authorList>
            <consortium name="Pathogen Informatics"/>
            <person name="Doyle S."/>
        </authorList>
    </citation>
    <scope>NUCLEOTIDE SEQUENCE [LARGE SCALE GENOMIC DNA]</scope>
    <source>
        <strain evidence="9 12">NCTC7295</strain>
        <strain evidence="10 13">NCTC7304</strain>
        <strain evidence="8 11">NCTC7307</strain>
    </source>
</reference>
<evidence type="ECO:0000256" key="1">
    <source>
        <dbReference type="ARBA" id="ARBA00010233"/>
    </source>
</evidence>
<protein>
    <submittedName>
        <fullName evidence="8">Murein tetrapeptide carboxypeptidase</fullName>
        <ecNumber evidence="8">3.4.17.13</ecNumber>
    </submittedName>
</protein>
<dbReference type="GO" id="GO:0008236">
    <property type="term" value="F:serine-type peptidase activity"/>
    <property type="evidence" value="ECO:0007669"/>
    <property type="project" value="UniProtKB-KW"/>
</dbReference>
<keyword evidence="4 8" id="KW-0378">Hydrolase</keyword>
<dbReference type="Proteomes" id="UP000254762">
    <property type="component" value="Unassembled WGS sequence"/>
</dbReference>
<keyword evidence="11" id="KW-1185">Reference proteome</keyword>
<organism evidence="8 11">
    <name type="scientific">Salmonella enterica subsp. arizonae</name>
    <dbReference type="NCBI Taxonomy" id="59203"/>
    <lineage>
        <taxon>Bacteria</taxon>
        <taxon>Pseudomonadati</taxon>
        <taxon>Pseudomonadota</taxon>
        <taxon>Gammaproteobacteria</taxon>
        <taxon>Enterobacterales</taxon>
        <taxon>Enterobacteriaceae</taxon>
        <taxon>Salmonella</taxon>
    </lineage>
</organism>
<dbReference type="GO" id="GO:0006508">
    <property type="term" value="P:proteolysis"/>
    <property type="evidence" value="ECO:0007669"/>
    <property type="project" value="UniProtKB-KW"/>
</dbReference>
<dbReference type="CDD" id="cd07025">
    <property type="entry name" value="Peptidase_S66"/>
    <property type="match status" value="1"/>
</dbReference>
<feature type="domain" description="LD-carboxypeptidase N-terminal" evidence="6">
    <location>
        <begin position="47"/>
        <end position="166"/>
    </location>
</feature>
<evidence type="ECO:0000313" key="12">
    <source>
        <dbReference type="Proteomes" id="UP000254124"/>
    </source>
</evidence>
<evidence type="ECO:0000259" key="7">
    <source>
        <dbReference type="Pfam" id="PF17676"/>
    </source>
</evidence>
<dbReference type="Pfam" id="PF17676">
    <property type="entry name" value="Peptidase_S66C"/>
    <property type="match status" value="1"/>
</dbReference>
<dbReference type="InterPro" id="IPR027478">
    <property type="entry name" value="LdcA_N"/>
</dbReference>
<accession>A0A2X4TDI0</accession>
<evidence type="ECO:0000259" key="6">
    <source>
        <dbReference type="Pfam" id="PF02016"/>
    </source>
</evidence>
<dbReference type="SUPFAM" id="SSF141986">
    <property type="entry name" value="LD-carboxypeptidase A C-terminal domain-like"/>
    <property type="match status" value="1"/>
</dbReference>
<dbReference type="EC" id="3.4.17.13" evidence="8"/>
<keyword evidence="3" id="KW-0645">Protease</keyword>
<dbReference type="InterPro" id="IPR040449">
    <property type="entry name" value="Peptidase_S66_N"/>
</dbReference>
<evidence type="ECO:0000256" key="4">
    <source>
        <dbReference type="ARBA" id="ARBA00022801"/>
    </source>
</evidence>
<dbReference type="Pfam" id="PF02016">
    <property type="entry name" value="Peptidase_S66"/>
    <property type="match status" value="1"/>
</dbReference>
<dbReference type="Proteomes" id="UP000254124">
    <property type="component" value="Unassembled WGS sequence"/>
</dbReference>
<dbReference type="InterPro" id="IPR027461">
    <property type="entry name" value="Carboxypeptidase_A_C_sf"/>
</dbReference>
<evidence type="ECO:0000313" key="8">
    <source>
        <dbReference type="EMBL" id="SQI25361.1"/>
    </source>
</evidence>
<dbReference type="PIRSF" id="PIRSF028757">
    <property type="entry name" value="LD-carboxypeptidase"/>
    <property type="match status" value="1"/>
</dbReference>
<keyword evidence="5" id="KW-0720">Serine protease</keyword>
<evidence type="ECO:0000313" key="11">
    <source>
        <dbReference type="Proteomes" id="UP000248731"/>
    </source>
</evidence>
<dbReference type="InterPro" id="IPR003507">
    <property type="entry name" value="S66_fam"/>
</dbReference>
<dbReference type="SUPFAM" id="SSF52317">
    <property type="entry name" value="Class I glutamine amidotransferase-like"/>
    <property type="match status" value="1"/>
</dbReference>
<dbReference type="GO" id="GO:0106415">
    <property type="term" value="F:muramoyltetrapeptide carboxypeptidase activity"/>
    <property type="evidence" value="ECO:0007669"/>
    <property type="project" value="UniProtKB-EC"/>
</dbReference>
<evidence type="ECO:0000313" key="9">
    <source>
        <dbReference type="EMBL" id="SUG15575.1"/>
    </source>
</evidence>
<feature type="domain" description="LD-carboxypeptidase C-terminal" evidence="7">
    <location>
        <begin position="217"/>
        <end position="337"/>
    </location>
</feature>
<gene>
    <name evidence="9" type="ORF">NCTC7295_03250</name>
    <name evidence="10" type="ORF">NCTC7304_03183</name>
    <name evidence="8" type="ORF">NCTC7307_03300</name>
</gene>
<evidence type="ECO:0000313" key="13">
    <source>
        <dbReference type="Proteomes" id="UP000254762"/>
    </source>
</evidence>
<dbReference type="Gene3D" id="3.50.30.60">
    <property type="entry name" value="LD-carboxypeptidase A C-terminal domain-like"/>
    <property type="match status" value="1"/>
</dbReference>
<evidence type="ECO:0000313" key="10">
    <source>
        <dbReference type="EMBL" id="SUG33693.1"/>
    </source>
</evidence>
<comment type="similarity">
    <text evidence="1">Belongs to the peptidase S66 family.</text>
</comment>
<dbReference type="EMBL" id="UGWZ01000001">
    <property type="protein sequence ID" value="SUG15575.1"/>
    <property type="molecule type" value="Genomic_DNA"/>
</dbReference>
<sequence>MVTRRELLLKTVGVAVCSSLELNSFAGIKDTSLNVPSWDFLKEGDVIDVIAPSSPIDDPQERYKKIEKYFKENTPFKINIPDHLIEPTALLDEANTIWKRAKFVYDAFSSESKAIWAISGGGWGASILGELMSYPKPDKIKPIIGYSDITALHIYANEYLNFPSIHSVVLGINGDISPGYNKNGVGATLDILSGKKTEVMYELSPLNKLAASMTEVTGKIVGGNSLLVSALNGAPGLSLKTKGKFLFLESIADDPGQFSRKLMGLAYSPVIKDCLGVIFGDVIKDGGKTNSPLVQSQFDYIIHRFAEQFIEDKIALKANNLFGHGAINMPLPLNTFAVVKRSGANITATISTNRV</sequence>
<dbReference type="InterPro" id="IPR029062">
    <property type="entry name" value="Class_I_gatase-like"/>
</dbReference>
<name>A0A2X4TDI0_SALER</name>
<proteinExistence type="inferred from homology"/>
<evidence type="ECO:0000256" key="5">
    <source>
        <dbReference type="ARBA" id="ARBA00022825"/>
    </source>
</evidence>
<evidence type="ECO:0000256" key="3">
    <source>
        <dbReference type="ARBA" id="ARBA00022670"/>
    </source>
</evidence>
<dbReference type="PANTHER" id="PTHR30237:SF2">
    <property type="entry name" value="MUREIN TETRAPEPTIDE CARBOXYPEPTIDASE"/>
    <property type="match status" value="1"/>
</dbReference>
<dbReference type="PANTHER" id="PTHR30237">
    <property type="entry name" value="MURAMOYLTETRAPEPTIDE CARBOXYPEPTIDASE"/>
    <property type="match status" value="1"/>
</dbReference>
<dbReference type="InterPro" id="IPR040921">
    <property type="entry name" value="Peptidase_S66C"/>
</dbReference>
<dbReference type="EMBL" id="LS483466">
    <property type="protein sequence ID" value="SQI25361.1"/>
    <property type="molecule type" value="Genomic_DNA"/>
</dbReference>